<comment type="caution">
    <text evidence="2">The sequence shown here is derived from an EMBL/GenBank/DDBJ whole genome shotgun (WGS) entry which is preliminary data.</text>
</comment>
<dbReference type="EMBL" id="CM017877">
    <property type="protein sequence ID" value="KAG1346684.1"/>
    <property type="molecule type" value="Genomic_DNA"/>
</dbReference>
<accession>A0A8K0IAE0</accession>
<reference evidence="2" key="2">
    <citation type="submission" date="2019-07" db="EMBL/GenBank/DDBJ databases">
        <authorList>
            <person name="Yang Y."/>
            <person name="Bocs S."/>
            <person name="Baudouin L."/>
        </authorList>
    </citation>
    <scope>NUCLEOTIDE SEQUENCE</scope>
    <source>
        <tissue evidence="2">Spear leaf of Hainan Tall coconut</tissue>
    </source>
</reference>
<keyword evidence="1" id="KW-0472">Membrane</keyword>
<evidence type="ECO:0000256" key="1">
    <source>
        <dbReference type="SAM" id="Phobius"/>
    </source>
</evidence>
<feature type="transmembrane region" description="Helical" evidence="1">
    <location>
        <begin position="73"/>
        <end position="94"/>
    </location>
</feature>
<keyword evidence="1" id="KW-1133">Transmembrane helix</keyword>
<name>A0A8K0IAE0_COCNU</name>
<evidence type="ECO:0000313" key="3">
    <source>
        <dbReference type="Proteomes" id="UP000797356"/>
    </source>
</evidence>
<sequence length="151" mass="16630">MATERSSSEEWGQGISIALPFPLPVANPLVPPEALIFWAIAVAGIPIAELPYGKYDSELIPAVVLFRDRPEAYEALVAARLFATLGSGVAILHHEGCSTYAERCRWAAVAVVVLCVWWAMAGTWVTVCPEERWARWRMVKMVFLVLGMGTL</sequence>
<dbReference type="AlphaFoldDB" id="A0A8K0IAE0"/>
<keyword evidence="1" id="KW-0812">Transmembrane</keyword>
<dbReference type="Proteomes" id="UP000797356">
    <property type="component" value="Chromosome 6"/>
</dbReference>
<organism evidence="2 3">
    <name type="scientific">Cocos nucifera</name>
    <name type="common">Coconut palm</name>
    <dbReference type="NCBI Taxonomy" id="13894"/>
    <lineage>
        <taxon>Eukaryota</taxon>
        <taxon>Viridiplantae</taxon>
        <taxon>Streptophyta</taxon>
        <taxon>Embryophyta</taxon>
        <taxon>Tracheophyta</taxon>
        <taxon>Spermatophyta</taxon>
        <taxon>Magnoliopsida</taxon>
        <taxon>Liliopsida</taxon>
        <taxon>Arecaceae</taxon>
        <taxon>Arecoideae</taxon>
        <taxon>Cocoseae</taxon>
        <taxon>Attaleinae</taxon>
        <taxon>Cocos</taxon>
    </lineage>
</organism>
<proteinExistence type="predicted"/>
<evidence type="ECO:0000313" key="2">
    <source>
        <dbReference type="EMBL" id="KAG1346684.1"/>
    </source>
</evidence>
<reference evidence="2" key="1">
    <citation type="journal article" date="2017" name="Gigascience">
        <title>The genome draft of coconut (Cocos nucifera).</title>
        <authorList>
            <person name="Xiao Y."/>
            <person name="Xu P."/>
            <person name="Fan H."/>
            <person name="Baudouin L."/>
            <person name="Xia W."/>
            <person name="Bocs S."/>
            <person name="Xu J."/>
            <person name="Li Q."/>
            <person name="Guo A."/>
            <person name="Zhou L."/>
            <person name="Li J."/>
            <person name="Wu Y."/>
            <person name="Ma Z."/>
            <person name="Armero A."/>
            <person name="Issali A.E."/>
            <person name="Liu N."/>
            <person name="Peng M."/>
            <person name="Yang Y."/>
        </authorList>
    </citation>
    <scope>NUCLEOTIDE SEQUENCE</scope>
    <source>
        <tissue evidence="2">Spear leaf of Hainan Tall coconut</tissue>
    </source>
</reference>
<keyword evidence="3" id="KW-1185">Reference proteome</keyword>
<feature type="transmembrane region" description="Helical" evidence="1">
    <location>
        <begin position="106"/>
        <end position="128"/>
    </location>
</feature>
<protein>
    <submittedName>
        <fullName evidence="2">Uncharacterized protein</fullName>
    </submittedName>
</protein>
<gene>
    <name evidence="2" type="ORF">COCNU_06G005130</name>
</gene>